<sequence length="67" mass="7880">MKLMLWGSVLLNDPCNVLIGAGSNTRHLRFYSVDDSEEDVLRKQRMQQFALYESGMKDEGYYYQRLV</sequence>
<proteinExistence type="predicted"/>
<evidence type="ECO:0000313" key="1">
    <source>
        <dbReference type="EMBL" id="MCA9397390.1"/>
    </source>
</evidence>
<dbReference type="EMBL" id="JAGQKY010000029">
    <property type="protein sequence ID" value="MCA9397390.1"/>
    <property type="molecule type" value="Genomic_DNA"/>
</dbReference>
<reference evidence="1" key="1">
    <citation type="submission" date="2020-04" db="EMBL/GenBank/DDBJ databases">
        <authorList>
            <person name="Zhang T."/>
        </authorList>
    </citation>
    <scope>NUCLEOTIDE SEQUENCE</scope>
    <source>
        <strain evidence="1">HKST-UBA02</strain>
    </source>
</reference>
<name>A0A955RX18_UNCKA</name>
<reference evidence="1" key="2">
    <citation type="journal article" date="2021" name="Microbiome">
        <title>Successional dynamics and alternative stable states in a saline activated sludge microbial community over 9 years.</title>
        <authorList>
            <person name="Wang Y."/>
            <person name="Ye J."/>
            <person name="Ju F."/>
            <person name="Liu L."/>
            <person name="Boyd J.A."/>
            <person name="Deng Y."/>
            <person name="Parks D.H."/>
            <person name="Jiang X."/>
            <person name="Yin X."/>
            <person name="Woodcroft B.J."/>
            <person name="Tyson G.W."/>
            <person name="Hugenholtz P."/>
            <person name="Polz M.F."/>
            <person name="Zhang T."/>
        </authorList>
    </citation>
    <scope>NUCLEOTIDE SEQUENCE</scope>
    <source>
        <strain evidence="1">HKST-UBA02</strain>
    </source>
</reference>
<organism evidence="1 2">
    <name type="scientific">candidate division WWE3 bacterium</name>
    <dbReference type="NCBI Taxonomy" id="2053526"/>
    <lineage>
        <taxon>Bacteria</taxon>
        <taxon>Katanobacteria</taxon>
    </lineage>
</organism>
<comment type="caution">
    <text evidence="1">The sequence shown here is derived from an EMBL/GenBank/DDBJ whole genome shotgun (WGS) entry which is preliminary data.</text>
</comment>
<protein>
    <submittedName>
        <fullName evidence="1">Uncharacterized protein</fullName>
    </submittedName>
</protein>
<evidence type="ECO:0000313" key="2">
    <source>
        <dbReference type="Proteomes" id="UP000699691"/>
    </source>
</evidence>
<gene>
    <name evidence="1" type="ORF">KC573_01060</name>
</gene>
<dbReference type="AlphaFoldDB" id="A0A955RX18"/>
<accession>A0A955RX18</accession>
<dbReference type="Proteomes" id="UP000699691">
    <property type="component" value="Unassembled WGS sequence"/>
</dbReference>